<evidence type="ECO:0000313" key="3">
    <source>
        <dbReference type="Proteomes" id="UP000092691"/>
    </source>
</evidence>
<reference evidence="2 3" key="1">
    <citation type="submission" date="2016-06" db="EMBL/GenBank/DDBJ databases">
        <title>Microsymbionts genomes from the relict species Vavilovia formosa.</title>
        <authorList>
            <person name="Chirak E."/>
            <person name="Kimeklis A."/>
            <person name="Andronov E."/>
        </authorList>
    </citation>
    <scope>NUCLEOTIDE SEQUENCE [LARGE SCALE GENOMIC DNA]</scope>
    <source>
        <strain evidence="2 3">Vaf10</strain>
    </source>
</reference>
<evidence type="ECO:0000259" key="1">
    <source>
        <dbReference type="Pfam" id="PF25679"/>
    </source>
</evidence>
<dbReference type="AlphaFoldDB" id="A0A1B1C3X3"/>
<name>A0A1B1C3X3_RHILE</name>
<protein>
    <recommendedName>
        <fullName evidence="1">DUF7947 domain-containing protein</fullName>
    </recommendedName>
</protein>
<feature type="domain" description="DUF7947" evidence="1">
    <location>
        <begin position="103"/>
        <end position="187"/>
    </location>
</feature>
<gene>
    <name evidence="2" type="ORF">BA011_00835</name>
</gene>
<sequence>MGAGGNLLYDLFKVVYRRVTGGNEEANPASVQELEAERGGDIAALIEAVEPAVRLGHNVINHGVMNINLSVQAAAPAPIVQFNPQTKQYMWESVINNDIRMKLFSMASFNANQGTGRAFDLEEGRSVPFELGPDVDRLSVDTLLGSISSYTRRKRLGDDLRSAVAVMYTSVEAADGRIKKIRILAARNEIQDFERR</sequence>
<dbReference type="Pfam" id="PF25679">
    <property type="entry name" value="DUF7947"/>
    <property type="match status" value="1"/>
</dbReference>
<dbReference type="EMBL" id="CP016286">
    <property type="protein sequence ID" value="ANP84427.1"/>
    <property type="molecule type" value="Genomic_DNA"/>
</dbReference>
<dbReference type="Proteomes" id="UP000092691">
    <property type="component" value="Chromosome"/>
</dbReference>
<evidence type="ECO:0000313" key="2">
    <source>
        <dbReference type="EMBL" id="ANP84427.1"/>
    </source>
</evidence>
<dbReference type="InterPro" id="IPR057707">
    <property type="entry name" value="DUF7947"/>
</dbReference>
<organism evidence="2 3">
    <name type="scientific">Rhizobium leguminosarum</name>
    <dbReference type="NCBI Taxonomy" id="384"/>
    <lineage>
        <taxon>Bacteria</taxon>
        <taxon>Pseudomonadati</taxon>
        <taxon>Pseudomonadota</taxon>
        <taxon>Alphaproteobacteria</taxon>
        <taxon>Hyphomicrobiales</taxon>
        <taxon>Rhizobiaceae</taxon>
        <taxon>Rhizobium/Agrobacterium group</taxon>
        <taxon>Rhizobium</taxon>
    </lineage>
</organism>
<proteinExistence type="predicted"/>
<accession>A0A1B1C3X3</accession>